<proteinExistence type="predicted"/>
<accession>A0ABS8MFE6</accession>
<keyword evidence="1" id="KW-0472">Membrane</keyword>
<evidence type="ECO:0000313" key="3">
    <source>
        <dbReference type="Proteomes" id="UP001430679"/>
    </source>
</evidence>
<keyword evidence="1" id="KW-1133">Transmembrane helix</keyword>
<keyword evidence="3" id="KW-1185">Reference proteome</keyword>
<gene>
    <name evidence="2" type="ORF">LNP81_14675</name>
</gene>
<evidence type="ECO:0000256" key="1">
    <source>
        <dbReference type="SAM" id="Phobius"/>
    </source>
</evidence>
<dbReference type="Proteomes" id="UP001430679">
    <property type="component" value="Unassembled WGS sequence"/>
</dbReference>
<name>A0ABS8MFE6_9FLAO</name>
<protein>
    <submittedName>
        <fullName evidence="2">Uncharacterized protein</fullName>
    </submittedName>
</protein>
<dbReference type="EMBL" id="JAJJMM010000001">
    <property type="protein sequence ID" value="MCC9064243.1"/>
    <property type="molecule type" value="Genomic_DNA"/>
</dbReference>
<evidence type="ECO:0000313" key="2">
    <source>
        <dbReference type="EMBL" id="MCC9064243.1"/>
    </source>
</evidence>
<sequence length="284" mass="33386">MNKYIKGCLVIIGVFITLVAIMIGWFLWSSDHRKKQAEIDAVEFSKECDTVKLITEQPEIQFAKFKKNEINILKFQILRQGKFIQDTLIKNGFNKRTSYDEYKSINIPYKTFLKTDTIVVTTQNKLHYYISGYHHYAYLHYGMTGYVGSNDCRFSDNPTINNEVFLRPVLFREHGWINPEVSKHIRKISVSDSIEYYNFAKKSKIKIKDADRILKEKRKDQVFRSITTDGIEVGPKNSYYIFGEETESGTLPDDLVPRNLKHYVVKINCETGEYKRYENYPFDN</sequence>
<dbReference type="RefSeq" id="WP_230037054.1">
    <property type="nucleotide sequence ID" value="NZ_JAJJMM010000001.1"/>
</dbReference>
<keyword evidence="1" id="KW-0812">Transmembrane</keyword>
<feature type="transmembrane region" description="Helical" evidence="1">
    <location>
        <begin position="7"/>
        <end position="28"/>
    </location>
</feature>
<comment type="caution">
    <text evidence="2">The sequence shown here is derived from an EMBL/GenBank/DDBJ whole genome shotgun (WGS) entry which is preliminary data.</text>
</comment>
<organism evidence="2 3">
    <name type="scientific">Flavobacterium piscisymbiosum</name>
    <dbReference type="NCBI Taxonomy" id="2893753"/>
    <lineage>
        <taxon>Bacteria</taxon>
        <taxon>Pseudomonadati</taxon>
        <taxon>Bacteroidota</taxon>
        <taxon>Flavobacteriia</taxon>
        <taxon>Flavobacteriales</taxon>
        <taxon>Flavobacteriaceae</taxon>
        <taxon>Flavobacterium</taxon>
    </lineage>
</organism>
<reference evidence="2" key="1">
    <citation type="submission" date="2021-11" db="EMBL/GenBank/DDBJ databases">
        <title>Description of novel Flavobacterium species.</title>
        <authorList>
            <person name="Saticioglu I.B."/>
            <person name="Ay H."/>
            <person name="Altun S."/>
            <person name="Duman M."/>
        </authorList>
    </citation>
    <scope>NUCLEOTIDE SEQUENCE</scope>
    <source>
        <strain evidence="2">F-30</strain>
    </source>
</reference>